<feature type="non-terminal residue" evidence="2">
    <location>
        <position position="85"/>
    </location>
</feature>
<keyword evidence="3" id="KW-1185">Reference proteome</keyword>
<protein>
    <submittedName>
        <fullName evidence="2">29854_t:CDS:1</fullName>
    </submittedName>
</protein>
<evidence type="ECO:0000313" key="2">
    <source>
        <dbReference type="EMBL" id="CAG8854834.1"/>
    </source>
</evidence>
<dbReference type="Proteomes" id="UP000789901">
    <property type="component" value="Unassembled WGS sequence"/>
</dbReference>
<accession>A0ABN7XLK8</accession>
<comment type="caution">
    <text evidence="2">The sequence shown here is derived from an EMBL/GenBank/DDBJ whole genome shotgun (WGS) entry which is preliminary data.</text>
</comment>
<dbReference type="EMBL" id="CAJVQB010142921">
    <property type="protein sequence ID" value="CAG8854834.1"/>
    <property type="molecule type" value="Genomic_DNA"/>
</dbReference>
<reference evidence="2 3" key="1">
    <citation type="submission" date="2021-06" db="EMBL/GenBank/DDBJ databases">
        <authorList>
            <person name="Kallberg Y."/>
            <person name="Tangrot J."/>
            <person name="Rosling A."/>
        </authorList>
    </citation>
    <scope>NUCLEOTIDE SEQUENCE [LARGE SCALE GENOMIC DNA]</scope>
    <source>
        <strain evidence="2 3">120-4 pot B 10/14</strain>
    </source>
</reference>
<proteinExistence type="predicted"/>
<feature type="non-terminal residue" evidence="2">
    <location>
        <position position="1"/>
    </location>
</feature>
<feature type="region of interest" description="Disordered" evidence="1">
    <location>
        <begin position="1"/>
        <end position="23"/>
    </location>
</feature>
<sequence length="85" mass="9534">PETSSQFFHEREESSSSLTSSENITDSTILNEINSGGRNLSPVWKYFCREKTNSYGHFSAKCDFCAAKWARGEPAKLEAHLALEC</sequence>
<evidence type="ECO:0000256" key="1">
    <source>
        <dbReference type="SAM" id="MobiDB-lite"/>
    </source>
</evidence>
<gene>
    <name evidence="2" type="ORF">GMARGA_LOCUS43655</name>
</gene>
<organism evidence="2 3">
    <name type="scientific">Gigaspora margarita</name>
    <dbReference type="NCBI Taxonomy" id="4874"/>
    <lineage>
        <taxon>Eukaryota</taxon>
        <taxon>Fungi</taxon>
        <taxon>Fungi incertae sedis</taxon>
        <taxon>Mucoromycota</taxon>
        <taxon>Glomeromycotina</taxon>
        <taxon>Glomeromycetes</taxon>
        <taxon>Diversisporales</taxon>
        <taxon>Gigasporaceae</taxon>
        <taxon>Gigaspora</taxon>
    </lineage>
</organism>
<name>A0ABN7XLK8_GIGMA</name>
<evidence type="ECO:0000313" key="3">
    <source>
        <dbReference type="Proteomes" id="UP000789901"/>
    </source>
</evidence>